<feature type="transmembrane region" description="Helical" evidence="6">
    <location>
        <begin position="128"/>
        <end position="149"/>
    </location>
</feature>
<dbReference type="AlphaFoldDB" id="A0A6L3VD66"/>
<keyword evidence="4 6" id="KW-1133">Transmembrane helix</keyword>
<gene>
    <name evidence="7" type="ORF">F7731_03145</name>
</gene>
<dbReference type="PANTHER" id="PTHR10010:SF46">
    <property type="entry name" value="SODIUM-DEPENDENT PHOSPHATE TRANSPORT PROTEIN 2B"/>
    <property type="match status" value="1"/>
</dbReference>
<feature type="transmembrane region" description="Helical" evidence="6">
    <location>
        <begin position="274"/>
        <end position="293"/>
    </location>
</feature>
<dbReference type="Pfam" id="PF02690">
    <property type="entry name" value="Na_Pi_cotrans"/>
    <property type="match status" value="2"/>
</dbReference>
<feature type="transmembrane region" description="Helical" evidence="6">
    <location>
        <begin position="242"/>
        <end position="262"/>
    </location>
</feature>
<dbReference type="GO" id="GO:0005886">
    <property type="term" value="C:plasma membrane"/>
    <property type="evidence" value="ECO:0007669"/>
    <property type="project" value="UniProtKB-SubCell"/>
</dbReference>
<evidence type="ECO:0000256" key="5">
    <source>
        <dbReference type="ARBA" id="ARBA00023136"/>
    </source>
</evidence>
<dbReference type="PANTHER" id="PTHR10010">
    <property type="entry name" value="SOLUTE CARRIER FAMILY 34 SODIUM PHOSPHATE , MEMBER 2-RELATED"/>
    <property type="match status" value="1"/>
</dbReference>
<evidence type="ECO:0000313" key="7">
    <source>
        <dbReference type="EMBL" id="KAB2338567.1"/>
    </source>
</evidence>
<name>A0A6L3VD66_9BACI</name>
<keyword evidence="3 6" id="KW-0812">Transmembrane</keyword>
<evidence type="ECO:0000256" key="1">
    <source>
        <dbReference type="ARBA" id="ARBA00004651"/>
    </source>
</evidence>
<dbReference type="Proteomes" id="UP000481030">
    <property type="component" value="Unassembled WGS sequence"/>
</dbReference>
<evidence type="ECO:0000313" key="8">
    <source>
        <dbReference type="Proteomes" id="UP000481030"/>
    </source>
</evidence>
<evidence type="ECO:0000256" key="4">
    <source>
        <dbReference type="ARBA" id="ARBA00022989"/>
    </source>
</evidence>
<keyword evidence="2" id="KW-1003">Cell membrane</keyword>
<evidence type="ECO:0000256" key="3">
    <source>
        <dbReference type="ARBA" id="ARBA00022692"/>
    </source>
</evidence>
<feature type="transmembrane region" description="Helical" evidence="6">
    <location>
        <begin position="47"/>
        <end position="72"/>
    </location>
</feature>
<keyword evidence="5 6" id="KW-0472">Membrane</keyword>
<evidence type="ECO:0000256" key="6">
    <source>
        <dbReference type="SAM" id="Phobius"/>
    </source>
</evidence>
<organism evidence="7 8">
    <name type="scientific">Cytobacillus depressus</name>
    <dbReference type="NCBI Taxonomy" id="1602942"/>
    <lineage>
        <taxon>Bacteria</taxon>
        <taxon>Bacillati</taxon>
        <taxon>Bacillota</taxon>
        <taxon>Bacilli</taxon>
        <taxon>Bacillales</taxon>
        <taxon>Bacillaceae</taxon>
        <taxon>Cytobacillus</taxon>
    </lineage>
</organism>
<dbReference type="NCBIfam" id="NF037997">
    <property type="entry name" value="Na_Pi_symport"/>
    <property type="match status" value="1"/>
</dbReference>
<dbReference type="InterPro" id="IPR004633">
    <property type="entry name" value="NaPi_cotrn-rel/YqeW-like"/>
</dbReference>
<comment type="subcellular location">
    <subcellularLocation>
        <location evidence="1">Cell membrane</location>
        <topology evidence="1">Multi-pass membrane protein</topology>
    </subcellularLocation>
</comment>
<dbReference type="OrthoDB" id="9763003at2"/>
<reference evidence="7 8" key="1">
    <citation type="journal article" date="2016" name="Antonie Van Leeuwenhoek">
        <title>Bacillus depressus sp. nov., isolated from soil of a sunflower field.</title>
        <authorList>
            <person name="Wei X."/>
            <person name="Xin D."/>
            <person name="Xin Y."/>
            <person name="Zhang H."/>
            <person name="Wang T."/>
            <person name="Zhang J."/>
        </authorList>
    </citation>
    <scope>NUCLEOTIDE SEQUENCE [LARGE SCALE GENOMIC DNA]</scope>
    <source>
        <strain evidence="7 8">BZ1</strain>
    </source>
</reference>
<dbReference type="EMBL" id="WBOS01000001">
    <property type="protein sequence ID" value="KAB2338567.1"/>
    <property type="molecule type" value="Genomic_DNA"/>
</dbReference>
<dbReference type="InterPro" id="IPR003841">
    <property type="entry name" value="Na/Pi_transpt"/>
</dbReference>
<evidence type="ECO:0000256" key="2">
    <source>
        <dbReference type="ARBA" id="ARBA00022475"/>
    </source>
</evidence>
<proteinExistence type="predicted"/>
<feature type="transmembrane region" description="Helical" evidence="6">
    <location>
        <begin position="104"/>
        <end position="122"/>
    </location>
</feature>
<feature type="transmembrane region" description="Helical" evidence="6">
    <location>
        <begin position="209"/>
        <end position="230"/>
    </location>
</feature>
<dbReference type="GO" id="GO:0005436">
    <property type="term" value="F:sodium:phosphate symporter activity"/>
    <property type="evidence" value="ECO:0007669"/>
    <property type="project" value="InterPro"/>
</dbReference>
<protein>
    <submittedName>
        <fullName evidence="7">Na/Pi cotransporter family protein</fullName>
    </submittedName>
</protein>
<sequence>MTQLFLFILFIGLFIYGMTLLRSGLYNLSGDSLKDALTKLTATPWKGLLAGIGITCILQSSSAVMIITIGLISARLLSFPQSIGIILGTNIGTTLTTELITFDIESFLLPFAFLGAIFLLFGKRNLRSIGLILLGVSAVFAAMGGFEYLAGPLRSIDFVNRLLIELKGSYLLSILAGTIITAIIQSSTATTGIIMGFLSGGAFGLDTGIAIMLGSNIGTCVDAFLASLLGGKEARLCAYAHIWLNVLGVIAFYPFIGLLTSIGLQLASAPDVQLAHIGVIFNVITSLMVLPVATKFGNLIIKIHGRH</sequence>
<keyword evidence="8" id="KW-1185">Reference proteome</keyword>
<dbReference type="RefSeq" id="WP_151533305.1">
    <property type="nucleotide sequence ID" value="NZ_WBOS01000001.1"/>
</dbReference>
<dbReference type="GO" id="GO:0044341">
    <property type="term" value="P:sodium-dependent phosphate transport"/>
    <property type="evidence" value="ECO:0007669"/>
    <property type="project" value="InterPro"/>
</dbReference>
<accession>A0A6L3VD66</accession>
<dbReference type="NCBIfam" id="TIGR00704">
    <property type="entry name" value="NaPi_cotrn_rel"/>
    <property type="match status" value="1"/>
</dbReference>
<comment type="caution">
    <text evidence="7">The sequence shown here is derived from an EMBL/GenBank/DDBJ whole genome shotgun (WGS) entry which is preliminary data.</text>
</comment>